<feature type="chain" id="PRO_5009293534" evidence="2">
    <location>
        <begin position="26"/>
        <end position="341"/>
    </location>
</feature>
<evidence type="ECO:0000256" key="1">
    <source>
        <dbReference type="ARBA" id="ARBA00022729"/>
    </source>
</evidence>
<keyword evidence="1 2" id="KW-0732">Signal</keyword>
<name>A0A1H6B797_9GAMM</name>
<dbReference type="RefSeq" id="WP_104003557.1">
    <property type="nucleotide sequence ID" value="NZ_FNVQ01000002.1"/>
</dbReference>
<dbReference type="NCBIfam" id="NF037995">
    <property type="entry name" value="TRAP_S1"/>
    <property type="match status" value="1"/>
</dbReference>
<protein>
    <submittedName>
        <fullName evidence="3">TRAP-type C4-dicarboxylate transport system, substrate-binding protein</fullName>
    </submittedName>
</protein>
<dbReference type="PANTHER" id="PTHR33376:SF15">
    <property type="entry name" value="BLL6794 PROTEIN"/>
    <property type="match status" value="1"/>
</dbReference>
<dbReference type="InterPro" id="IPR038404">
    <property type="entry name" value="TRAP_DctP_sf"/>
</dbReference>
<dbReference type="GO" id="GO:0055085">
    <property type="term" value="P:transmembrane transport"/>
    <property type="evidence" value="ECO:0007669"/>
    <property type="project" value="InterPro"/>
</dbReference>
<proteinExistence type="predicted"/>
<accession>A0A1H6B797</accession>
<dbReference type="InterPro" id="IPR018389">
    <property type="entry name" value="DctP_fam"/>
</dbReference>
<evidence type="ECO:0000313" key="3">
    <source>
        <dbReference type="EMBL" id="SEG56721.1"/>
    </source>
</evidence>
<dbReference type="Proteomes" id="UP000236745">
    <property type="component" value="Unassembled WGS sequence"/>
</dbReference>
<dbReference type="OrthoDB" id="9177965at2"/>
<keyword evidence="4" id="KW-1185">Reference proteome</keyword>
<dbReference type="PANTHER" id="PTHR33376">
    <property type="match status" value="1"/>
</dbReference>
<evidence type="ECO:0000313" key="4">
    <source>
        <dbReference type="Proteomes" id="UP000236745"/>
    </source>
</evidence>
<evidence type="ECO:0000256" key="2">
    <source>
        <dbReference type="SAM" id="SignalP"/>
    </source>
</evidence>
<dbReference type="CDD" id="cd13665">
    <property type="entry name" value="PBP2_TRAP_Dctp3_4"/>
    <property type="match status" value="1"/>
</dbReference>
<dbReference type="AlphaFoldDB" id="A0A1H6B797"/>
<dbReference type="Gene3D" id="3.40.190.170">
    <property type="entry name" value="Bacterial extracellular solute-binding protein, family 7"/>
    <property type="match status" value="1"/>
</dbReference>
<sequence length="341" mass="37129">MKLTSLIKPLAAGVLLGLSASAAQAADSYTLRLAHFWPSGSSVDKVVNAWAERLNERSDGRLTIDIYPSQTLAKAPASYDATVNGVADITVTAQGYSAGRFPLTQVIELPGIVTSAENASCVLQNLYDEELISNEYKDTHPLFFFAHGPGHIHTGEKMVKTPEDLAGLRIRRATTVVGDLLEGLGAQPVGMPAPETYTAVQRGVMNGVAFPWQAMKDFRLNEQLTQHTEIGLYTLSFITTMNNATYARLPDDLKQVIDSNSGMEWARTMGKELDDLDARGREEALKEGHSFYTVEGGTENPAWKETLQGVIDHNIEMLTAKSLPADQVYDRAKSLVPVCAS</sequence>
<organism evidence="3 4">
    <name type="scientific">Marinobacterium lutimaris</name>
    <dbReference type="NCBI Taxonomy" id="568106"/>
    <lineage>
        <taxon>Bacteria</taxon>
        <taxon>Pseudomonadati</taxon>
        <taxon>Pseudomonadota</taxon>
        <taxon>Gammaproteobacteria</taxon>
        <taxon>Oceanospirillales</taxon>
        <taxon>Oceanospirillaceae</taxon>
        <taxon>Marinobacterium</taxon>
    </lineage>
</organism>
<feature type="signal peptide" evidence="2">
    <location>
        <begin position="1"/>
        <end position="25"/>
    </location>
</feature>
<dbReference type="Pfam" id="PF03480">
    <property type="entry name" value="DctP"/>
    <property type="match status" value="1"/>
</dbReference>
<dbReference type="EMBL" id="FNVQ01000002">
    <property type="protein sequence ID" value="SEG56721.1"/>
    <property type="molecule type" value="Genomic_DNA"/>
</dbReference>
<gene>
    <name evidence="3" type="ORF">SAMN05444390_102454</name>
</gene>
<reference evidence="3 4" key="1">
    <citation type="submission" date="2016-10" db="EMBL/GenBank/DDBJ databases">
        <authorList>
            <person name="de Groot N.N."/>
        </authorList>
    </citation>
    <scope>NUCLEOTIDE SEQUENCE [LARGE SCALE GENOMIC DNA]</scope>
    <source>
        <strain evidence="3 4">DSM 22012</strain>
    </source>
</reference>